<evidence type="ECO:0000259" key="3">
    <source>
        <dbReference type="Pfam" id="PF17172"/>
    </source>
</evidence>
<dbReference type="GO" id="GO:0001401">
    <property type="term" value="C:SAM complex"/>
    <property type="evidence" value="ECO:0007669"/>
    <property type="project" value="TreeGrafter"/>
</dbReference>
<dbReference type="InterPro" id="IPR050931">
    <property type="entry name" value="Mito_Protein_Transport_Metaxin"/>
</dbReference>
<dbReference type="Pfam" id="PF17172">
    <property type="entry name" value="GST_N_4"/>
    <property type="match status" value="1"/>
</dbReference>
<reference evidence="4" key="1">
    <citation type="submission" date="2023-01" db="EMBL/GenBank/DDBJ databases">
        <title>The growth and conidiation of Purpureocillium lavendulum are regulated by nitrogen source and histone H3K14 acetylation.</title>
        <authorList>
            <person name="Tang P."/>
            <person name="Han J."/>
            <person name="Zhang C."/>
            <person name="Tang P."/>
            <person name="Qi F."/>
            <person name="Zhang K."/>
            <person name="Liang L."/>
        </authorList>
    </citation>
    <scope>NUCLEOTIDE SEQUENCE</scope>
    <source>
        <strain evidence="4">YMF1.00683</strain>
    </source>
</reference>
<feature type="domain" description="Metaxin glutathione S-transferase" evidence="2">
    <location>
        <begin position="215"/>
        <end position="283"/>
    </location>
</feature>
<organism evidence="4 5">
    <name type="scientific">Purpureocillium lavendulum</name>
    <dbReference type="NCBI Taxonomy" id="1247861"/>
    <lineage>
        <taxon>Eukaryota</taxon>
        <taxon>Fungi</taxon>
        <taxon>Dikarya</taxon>
        <taxon>Ascomycota</taxon>
        <taxon>Pezizomycotina</taxon>
        <taxon>Sordariomycetes</taxon>
        <taxon>Hypocreomycetidae</taxon>
        <taxon>Hypocreales</taxon>
        <taxon>Ophiocordycipitaceae</taxon>
        <taxon>Purpureocillium</taxon>
    </lineage>
</organism>
<evidence type="ECO:0000256" key="1">
    <source>
        <dbReference type="SAM" id="MobiDB-lite"/>
    </source>
</evidence>
<dbReference type="PANTHER" id="PTHR12289:SF44">
    <property type="entry name" value="OUTER MEMBRANE PROTEIN (SAM35), PUTATIVE (AFU_ORTHOLOGUE AFUA_1G13180)-RELATED"/>
    <property type="match status" value="1"/>
</dbReference>
<evidence type="ECO:0000313" key="5">
    <source>
        <dbReference type="Proteomes" id="UP001163105"/>
    </source>
</evidence>
<feature type="region of interest" description="Disordered" evidence="1">
    <location>
        <begin position="1"/>
        <end position="42"/>
    </location>
</feature>
<keyword evidence="5" id="KW-1185">Reference proteome</keyword>
<dbReference type="PANTHER" id="PTHR12289">
    <property type="entry name" value="METAXIN RELATED"/>
    <property type="match status" value="1"/>
</dbReference>
<dbReference type="Pfam" id="PF17171">
    <property type="entry name" value="GST_C_6"/>
    <property type="match status" value="1"/>
</dbReference>
<dbReference type="GO" id="GO:0007005">
    <property type="term" value="P:mitochondrion organization"/>
    <property type="evidence" value="ECO:0007669"/>
    <property type="project" value="TreeGrafter"/>
</dbReference>
<dbReference type="AlphaFoldDB" id="A0AB34FLT5"/>
<sequence length="295" mass="32436">MAAVAATDADTATATPAEATAPLPAATATTTTSPAAAEPPRGGLFAVPGPIRRLFKLFPLHVYEAEALPARAPSQTFLRIAGVDVELVKSNNHASPSGSLPFLLPASSDPRPDVPLTGSKIERYALERGENVINDLSSPRFEAYLSLLSHRVRPAWLYSLYVDPRNTPILSHWYLPSNPILRLFTRHTLRSAATSEILKTTRRPLIDPKDIFADARTAFHQLSELLGEDDWFFGSETPSLFDAEVFAYTQPIIEHVLAFDDARDSLFNCLTLHENLFQHRQRILDQCYGGCGGKS</sequence>
<evidence type="ECO:0000259" key="2">
    <source>
        <dbReference type="Pfam" id="PF17171"/>
    </source>
</evidence>
<dbReference type="EMBL" id="JAQHRD010000005">
    <property type="protein sequence ID" value="KAJ6440349.1"/>
    <property type="molecule type" value="Genomic_DNA"/>
</dbReference>
<dbReference type="Proteomes" id="UP001163105">
    <property type="component" value="Unassembled WGS sequence"/>
</dbReference>
<accession>A0AB34FLT5</accession>
<evidence type="ECO:0000313" key="4">
    <source>
        <dbReference type="EMBL" id="KAJ6440349.1"/>
    </source>
</evidence>
<feature type="compositionally biased region" description="Low complexity" evidence="1">
    <location>
        <begin position="1"/>
        <end position="40"/>
    </location>
</feature>
<comment type="caution">
    <text evidence="4">The sequence shown here is derived from an EMBL/GenBank/DDBJ whole genome shotgun (WGS) entry which is preliminary data.</text>
</comment>
<proteinExistence type="predicted"/>
<dbReference type="InterPro" id="IPR033468">
    <property type="entry name" value="Metaxin_GST"/>
</dbReference>
<feature type="domain" description="Thioredoxin-like fold" evidence="3">
    <location>
        <begin position="73"/>
        <end position="166"/>
    </location>
</feature>
<gene>
    <name evidence="4" type="primary">MTX</name>
    <name evidence="4" type="ORF">O9K51_06139</name>
</gene>
<name>A0AB34FLT5_9HYPO</name>
<protein>
    <submittedName>
        <fullName evidence="4">Mitochondrial outer membrane protein (Sam35)</fullName>
    </submittedName>
</protein>
<dbReference type="InterPro" id="IPR012336">
    <property type="entry name" value="Thioredoxin-like_fold"/>
</dbReference>